<evidence type="ECO:0000256" key="1">
    <source>
        <dbReference type="ARBA" id="ARBA00023125"/>
    </source>
</evidence>
<dbReference type="SUPFAM" id="SSF50249">
    <property type="entry name" value="Nucleic acid-binding proteins"/>
    <property type="match status" value="2"/>
</dbReference>
<comment type="caution">
    <text evidence="4">The sequence shown here is derived from an EMBL/GenBank/DDBJ whole genome shotgun (WGS) entry which is preliminary data.</text>
</comment>
<dbReference type="Pfam" id="PF00436">
    <property type="entry name" value="SSB"/>
    <property type="match status" value="1"/>
</dbReference>
<sequence>MNKSLPQNHLCTVTLLGNLVTKPEIRYQANPIVAVAEFVVATHSQWLDKSTNQMKQWTSYHTVKMIGDVVERALLHAQKGDIVFIQGHLVTSKKSAREIIHATYAHTYPKGYTHSINQLQCSGTISSEVRLVTTESNKQLAELTLTINYYAYSPVTRELRSIEIRRPLHIWGTQASYIKQHANIGDEVIVDGKLGYLNNEEKSQLLDAKQVLLQKK</sequence>
<dbReference type="Gene3D" id="2.40.50.140">
    <property type="entry name" value="Nucleic acid-binding proteins"/>
    <property type="match status" value="2"/>
</dbReference>
<dbReference type="CDD" id="cd04496">
    <property type="entry name" value="SSB_OBF"/>
    <property type="match status" value="1"/>
</dbReference>
<protein>
    <recommendedName>
        <fullName evidence="2">Plasmid-derived single-stranded DNA-binding protein</fullName>
    </recommendedName>
</protein>
<dbReference type="RefSeq" id="WP_184423616.1">
    <property type="nucleotide sequence ID" value="NZ_AP027362.1"/>
</dbReference>
<name>A0A7X0NG28_9GAMM</name>
<dbReference type="InterPro" id="IPR011344">
    <property type="entry name" value="ssDNA-bd"/>
</dbReference>
<keyword evidence="5" id="KW-1185">Reference proteome</keyword>
<dbReference type="AlphaFoldDB" id="A0A7X0NG28"/>
<dbReference type="PANTHER" id="PTHR10302">
    <property type="entry name" value="SINGLE-STRANDED DNA-BINDING PROTEIN"/>
    <property type="match status" value="1"/>
</dbReference>
<evidence type="ECO:0000256" key="2">
    <source>
        <dbReference type="ARBA" id="ARBA00029558"/>
    </source>
</evidence>
<organism evidence="4 5">
    <name type="scientific">Thalassotalea piscium</name>
    <dbReference type="NCBI Taxonomy" id="1230533"/>
    <lineage>
        <taxon>Bacteria</taxon>
        <taxon>Pseudomonadati</taxon>
        <taxon>Pseudomonadota</taxon>
        <taxon>Gammaproteobacteria</taxon>
        <taxon>Alteromonadales</taxon>
        <taxon>Colwelliaceae</taxon>
        <taxon>Thalassotalea</taxon>
    </lineage>
</organism>
<dbReference type="InterPro" id="IPR012340">
    <property type="entry name" value="NA-bd_OB-fold"/>
</dbReference>
<dbReference type="PROSITE" id="PS50935">
    <property type="entry name" value="SSB"/>
    <property type="match status" value="2"/>
</dbReference>
<evidence type="ECO:0000313" key="5">
    <source>
        <dbReference type="Proteomes" id="UP000537141"/>
    </source>
</evidence>
<dbReference type="InterPro" id="IPR000424">
    <property type="entry name" value="Primosome_PriB/ssb"/>
</dbReference>
<evidence type="ECO:0000256" key="3">
    <source>
        <dbReference type="PROSITE-ProRule" id="PRU00252"/>
    </source>
</evidence>
<dbReference type="GO" id="GO:0009295">
    <property type="term" value="C:nucleoid"/>
    <property type="evidence" value="ECO:0007669"/>
    <property type="project" value="TreeGrafter"/>
</dbReference>
<evidence type="ECO:0000313" key="4">
    <source>
        <dbReference type="EMBL" id="MBB6542799.1"/>
    </source>
</evidence>
<gene>
    <name evidence="4" type="ORF">HNQ55_001299</name>
</gene>
<dbReference type="GO" id="GO:0006260">
    <property type="term" value="P:DNA replication"/>
    <property type="evidence" value="ECO:0007669"/>
    <property type="project" value="InterPro"/>
</dbReference>
<dbReference type="Proteomes" id="UP000537141">
    <property type="component" value="Unassembled WGS sequence"/>
</dbReference>
<dbReference type="EMBL" id="JACHHU010000008">
    <property type="protein sequence ID" value="MBB6542799.1"/>
    <property type="molecule type" value="Genomic_DNA"/>
</dbReference>
<proteinExistence type="predicted"/>
<accession>A0A7X0NG28</accession>
<dbReference type="PANTHER" id="PTHR10302:SF0">
    <property type="entry name" value="SINGLE-STRANDED DNA-BINDING PROTEIN, MITOCHONDRIAL"/>
    <property type="match status" value="1"/>
</dbReference>
<keyword evidence="1 3" id="KW-0238">DNA-binding</keyword>
<dbReference type="GO" id="GO:0003697">
    <property type="term" value="F:single-stranded DNA binding"/>
    <property type="evidence" value="ECO:0007669"/>
    <property type="project" value="InterPro"/>
</dbReference>
<reference evidence="4 5" key="1">
    <citation type="submission" date="2020-08" db="EMBL/GenBank/DDBJ databases">
        <title>Genomic Encyclopedia of Type Strains, Phase IV (KMG-IV): sequencing the most valuable type-strain genomes for metagenomic binning, comparative biology and taxonomic classification.</title>
        <authorList>
            <person name="Goeker M."/>
        </authorList>
    </citation>
    <scope>NUCLEOTIDE SEQUENCE [LARGE SCALE GENOMIC DNA]</scope>
    <source>
        <strain evidence="4 5">DSM 26287</strain>
    </source>
</reference>